<name>A0AAV7U144_PLEWA</name>
<evidence type="ECO:0000313" key="2">
    <source>
        <dbReference type="EMBL" id="KAJ1181583.1"/>
    </source>
</evidence>
<evidence type="ECO:0000313" key="3">
    <source>
        <dbReference type="Proteomes" id="UP001066276"/>
    </source>
</evidence>
<dbReference type="AlphaFoldDB" id="A0AAV7U144"/>
<feature type="region of interest" description="Disordered" evidence="1">
    <location>
        <begin position="78"/>
        <end position="132"/>
    </location>
</feature>
<dbReference type="EMBL" id="JANPWB010000006">
    <property type="protein sequence ID" value="KAJ1181583.1"/>
    <property type="molecule type" value="Genomic_DNA"/>
</dbReference>
<evidence type="ECO:0000256" key="1">
    <source>
        <dbReference type="SAM" id="MobiDB-lite"/>
    </source>
</evidence>
<comment type="caution">
    <text evidence="2">The sequence shown here is derived from an EMBL/GenBank/DDBJ whole genome shotgun (WGS) entry which is preliminary data.</text>
</comment>
<reference evidence="2" key="1">
    <citation type="journal article" date="2022" name="bioRxiv">
        <title>Sequencing and chromosome-scale assembly of the giantPleurodeles waltlgenome.</title>
        <authorList>
            <person name="Brown T."/>
            <person name="Elewa A."/>
            <person name="Iarovenko S."/>
            <person name="Subramanian E."/>
            <person name="Araus A.J."/>
            <person name="Petzold A."/>
            <person name="Susuki M."/>
            <person name="Suzuki K.-i.T."/>
            <person name="Hayashi T."/>
            <person name="Toyoda A."/>
            <person name="Oliveira C."/>
            <person name="Osipova E."/>
            <person name="Leigh N.D."/>
            <person name="Simon A."/>
            <person name="Yun M.H."/>
        </authorList>
    </citation>
    <scope>NUCLEOTIDE SEQUENCE</scope>
    <source>
        <strain evidence="2">20211129_DDA</strain>
        <tissue evidence="2">Liver</tissue>
    </source>
</reference>
<dbReference type="Proteomes" id="UP001066276">
    <property type="component" value="Chromosome 3_2"/>
</dbReference>
<proteinExistence type="predicted"/>
<sequence>MEDHGSPTLFSPEENQEEADIWTRFMAMGQAKGLEWAKMMVAAQGVQQPLETPTPTNTDEVQSLDLGLCLLSDERVAAPAKRKRPARAAAGSKLKRAKKDMVDSNLPEGLSISQTDSGPRRSRKDNEEQEVAGAGGVPLAAGGLAPGASAPIAQEQISQPARSVACSPTIGASGQGLQVGLGKMMEAMHSFMASAKALAGLGMDEQSASSRRAGAGQVWGWDTTSHPTVQGEASALGAEVADRVAPDTPAGGSD</sequence>
<keyword evidence="3" id="KW-1185">Reference proteome</keyword>
<feature type="region of interest" description="Disordered" evidence="1">
    <location>
        <begin position="206"/>
        <end position="254"/>
    </location>
</feature>
<accession>A0AAV7U144</accession>
<protein>
    <submittedName>
        <fullName evidence="2">Uncharacterized protein</fullName>
    </submittedName>
</protein>
<organism evidence="2 3">
    <name type="scientific">Pleurodeles waltl</name>
    <name type="common">Iberian ribbed newt</name>
    <dbReference type="NCBI Taxonomy" id="8319"/>
    <lineage>
        <taxon>Eukaryota</taxon>
        <taxon>Metazoa</taxon>
        <taxon>Chordata</taxon>
        <taxon>Craniata</taxon>
        <taxon>Vertebrata</taxon>
        <taxon>Euteleostomi</taxon>
        <taxon>Amphibia</taxon>
        <taxon>Batrachia</taxon>
        <taxon>Caudata</taxon>
        <taxon>Salamandroidea</taxon>
        <taxon>Salamandridae</taxon>
        <taxon>Pleurodelinae</taxon>
        <taxon>Pleurodeles</taxon>
    </lineage>
</organism>
<gene>
    <name evidence="2" type="ORF">NDU88_006788</name>
</gene>